<evidence type="ECO:0000256" key="1">
    <source>
        <dbReference type="SAM" id="Phobius"/>
    </source>
</evidence>
<dbReference type="Proteomes" id="UP000281128">
    <property type="component" value="Unassembled WGS sequence"/>
</dbReference>
<protein>
    <submittedName>
        <fullName evidence="3">DMT family transporter</fullName>
    </submittedName>
</protein>
<dbReference type="Pfam" id="PF00892">
    <property type="entry name" value="EamA"/>
    <property type="match status" value="2"/>
</dbReference>
<proteinExistence type="predicted"/>
<feature type="transmembrane region" description="Helical" evidence="1">
    <location>
        <begin position="155"/>
        <end position="172"/>
    </location>
</feature>
<feature type="transmembrane region" description="Helical" evidence="1">
    <location>
        <begin position="12"/>
        <end position="29"/>
    </location>
</feature>
<feature type="domain" description="EamA" evidence="2">
    <location>
        <begin position="152"/>
        <end position="283"/>
    </location>
</feature>
<keyword evidence="1" id="KW-0812">Transmembrane</keyword>
<feature type="transmembrane region" description="Helical" evidence="1">
    <location>
        <begin position="129"/>
        <end position="149"/>
    </location>
</feature>
<evidence type="ECO:0000313" key="3">
    <source>
        <dbReference type="EMBL" id="RKF16032.1"/>
    </source>
</evidence>
<feature type="transmembrane region" description="Helical" evidence="1">
    <location>
        <begin position="242"/>
        <end position="262"/>
    </location>
</feature>
<feature type="domain" description="EamA" evidence="2">
    <location>
        <begin position="13"/>
        <end position="140"/>
    </location>
</feature>
<keyword evidence="4" id="KW-1185">Reference proteome</keyword>
<comment type="caution">
    <text evidence="3">The sequence shown here is derived from an EMBL/GenBank/DDBJ whole genome shotgun (WGS) entry which is preliminary data.</text>
</comment>
<dbReference type="RefSeq" id="WP_121162951.1">
    <property type="nucleotide sequence ID" value="NZ_RAPE01000001.1"/>
</dbReference>
<dbReference type="EMBL" id="RAPE01000001">
    <property type="protein sequence ID" value="RKF16032.1"/>
    <property type="molecule type" value="Genomic_DNA"/>
</dbReference>
<evidence type="ECO:0000313" key="4">
    <source>
        <dbReference type="Proteomes" id="UP000281128"/>
    </source>
</evidence>
<evidence type="ECO:0000259" key="2">
    <source>
        <dbReference type="Pfam" id="PF00892"/>
    </source>
</evidence>
<feature type="transmembrane region" description="Helical" evidence="1">
    <location>
        <begin position="98"/>
        <end position="117"/>
    </location>
</feature>
<reference evidence="3 4" key="1">
    <citation type="submission" date="2018-09" db="EMBL/GenBank/DDBJ databases">
        <title>Roseovarius spongiae sp. nov., isolated from a marine sponge.</title>
        <authorList>
            <person name="Zhuang L."/>
            <person name="Luo L."/>
        </authorList>
    </citation>
    <scope>NUCLEOTIDE SEQUENCE [LARGE SCALE GENOMIC DNA]</scope>
    <source>
        <strain evidence="3 4">HN-E21</strain>
    </source>
</reference>
<feature type="transmembrane region" description="Helical" evidence="1">
    <location>
        <begin position="212"/>
        <end position="235"/>
    </location>
</feature>
<gene>
    <name evidence="3" type="ORF">D6850_00190</name>
</gene>
<sequence length="297" mass="30912">MTRPVVSQSLAPVLLTFLSAIFWGLWWIPMRYLGAQGLSGAQAPILTNLGASIAIGAWLIATRRPVRLNRRALAGAALVGGALTFYSISLGITDVLRAILLFYLAPAWSKVIEWAVLGQRWRHSATLTLLMALMGAFLVLGGDVSLAGVGLGDGVAILSGLCWAVGATFLFTEGRAPAGAVTLATLLFSVLIAAGFMVVVGDALPAAPDPMVLSTGLGLGAVYILPVMFLTLWSAQRLSPALLSFLFTLEILSGVISGAVLLDERFGAAQVAGAALILAAALIEVILALRARPVRPA</sequence>
<dbReference type="InterPro" id="IPR000620">
    <property type="entry name" value="EamA_dom"/>
</dbReference>
<feature type="transmembrane region" description="Helical" evidence="1">
    <location>
        <begin position="179"/>
        <end position="200"/>
    </location>
</feature>
<dbReference type="InterPro" id="IPR037185">
    <property type="entry name" value="EmrE-like"/>
</dbReference>
<dbReference type="OrthoDB" id="7340103at2"/>
<accession>A0A3A8BAD5</accession>
<keyword evidence="1" id="KW-0472">Membrane</keyword>
<feature type="transmembrane region" description="Helical" evidence="1">
    <location>
        <begin position="268"/>
        <end position="289"/>
    </location>
</feature>
<dbReference type="SUPFAM" id="SSF103481">
    <property type="entry name" value="Multidrug resistance efflux transporter EmrE"/>
    <property type="match status" value="1"/>
</dbReference>
<keyword evidence="1" id="KW-1133">Transmembrane helix</keyword>
<feature type="transmembrane region" description="Helical" evidence="1">
    <location>
        <begin position="73"/>
        <end position="92"/>
    </location>
</feature>
<feature type="transmembrane region" description="Helical" evidence="1">
    <location>
        <begin position="41"/>
        <end position="61"/>
    </location>
</feature>
<dbReference type="AlphaFoldDB" id="A0A3A8BAD5"/>
<name>A0A3A8BAD5_9RHOB</name>
<organism evidence="3 4">
    <name type="scientific">Roseovarius spongiae</name>
    <dbReference type="NCBI Taxonomy" id="2320272"/>
    <lineage>
        <taxon>Bacteria</taxon>
        <taxon>Pseudomonadati</taxon>
        <taxon>Pseudomonadota</taxon>
        <taxon>Alphaproteobacteria</taxon>
        <taxon>Rhodobacterales</taxon>
        <taxon>Roseobacteraceae</taxon>
        <taxon>Roseovarius</taxon>
    </lineage>
</organism>
<dbReference type="GO" id="GO:0016020">
    <property type="term" value="C:membrane"/>
    <property type="evidence" value="ECO:0007669"/>
    <property type="project" value="InterPro"/>
</dbReference>